<name>A0A4R2IJA1_9ACTN</name>
<evidence type="ECO:0000256" key="4">
    <source>
        <dbReference type="ARBA" id="ARBA00023163"/>
    </source>
</evidence>
<dbReference type="Pfam" id="PF01628">
    <property type="entry name" value="HrcA"/>
    <property type="match status" value="1"/>
</dbReference>
<sequence>MLDERKLDVLRAIVEDYVATHEPVGSKTLVDRHNLGVSPATVRNDMAALEEEGYITQPHTSAGRIPTDAGYRLFVDKLSTVKTLSPAEKKAITSFLAGAVDLDDVVRRTVRLLAQITRQVAIVQYPSLNRSHVRHIEVVTMTPRRLLLVLITSAGRVEQRIVEAPHDVDEQLIGDLRSRLNTALAGQRLTEAATSLAAVPETFPPHDRHLVSAIVTTLLEAFTDEVGEQRIAVGGAANLTRYGDDFERNVKPVLEALEEHVILLKLLGEATNPQTLTVRIGHENPYEELATTSVVATGYGSKSEALATLGIVGPTHMDYPSTMGAVRAVARYVSQILADS</sequence>
<dbReference type="InterPro" id="IPR001034">
    <property type="entry name" value="DeoR_HTH"/>
</dbReference>
<comment type="similarity">
    <text evidence="6">Belongs to the HrcA family.</text>
</comment>
<dbReference type="PANTHER" id="PTHR34824:SF1">
    <property type="entry name" value="HEAT-INDUCIBLE TRANSCRIPTION REPRESSOR HRCA"/>
    <property type="match status" value="1"/>
</dbReference>
<keyword evidence="2 6" id="KW-0805">Transcription regulation</keyword>
<dbReference type="GO" id="GO:0003700">
    <property type="term" value="F:DNA-binding transcription factor activity"/>
    <property type="evidence" value="ECO:0007669"/>
    <property type="project" value="InterPro"/>
</dbReference>
<dbReference type="PANTHER" id="PTHR34824">
    <property type="entry name" value="HEAT-INDUCIBLE TRANSCRIPTION REPRESSOR HRCA"/>
    <property type="match status" value="1"/>
</dbReference>
<keyword evidence="3 6" id="KW-0346">Stress response</keyword>
<evidence type="ECO:0000313" key="9">
    <source>
        <dbReference type="EMBL" id="TCO45111.1"/>
    </source>
</evidence>
<evidence type="ECO:0000256" key="5">
    <source>
        <dbReference type="ARBA" id="ARBA00055319"/>
    </source>
</evidence>
<dbReference type="RefSeq" id="WP_132152887.1">
    <property type="nucleotide sequence ID" value="NZ_SLWR01000009.1"/>
</dbReference>
<evidence type="ECO:0000259" key="7">
    <source>
        <dbReference type="Pfam" id="PF01628"/>
    </source>
</evidence>
<evidence type="ECO:0000256" key="6">
    <source>
        <dbReference type="HAMAP-Rule" id="MF_00081"/>
    </source>
</evidence>
<dbReference type="NCBIfam" id="TIGR00331">
    <property type="entry name" value="hrcA"/>
    <property type="match status" value="1"/>
</dbReference>
<dbReference type="AlphaFoldDB" id="A0A4R2IJA1"/>
<dbReference type="InterPro" id="IPR036390">
    <property type="entry name" value="WH_DNA-bd_sf"/>
</dbReference>
<feature type="domain" description="HTH deoR-type" evidence="8">
    <location>
        <begin position="34"/>
        <end position="62"/>
    </location>
</feature>
<feature type="domain" description="Heat-inducible transcription repressor HrcA C-terminal" evidence="7">
    <location>
        <begin position="103"/>
        <end position="323"/>
    </location>
</feature>
<keyword evidence="4 6" id="KW-0804">Transcription</keyword>
<proteinExistence type="inferred from homology"/>
<dbReference type="OrthoDB" id="9783139at2"/>
<gene>
    <name evidence="6" type="primary">hrcA</name>
    <name evidence="9" type="ORF">EV646_109286</name>
</gene>
<dbReference type="PIRSF" id="PIRSF005485">
    <property type="entry name" value="HrcA"/>
    <property type="match status" value="1"/>
</dbReference>
<dbReference type="InterPro" id="IPR023120">
    <property type="entry name" value="WHTH_transcript_rep_HrcA_IDD"/>
</dbReference>
<dbReference type="Gene3D" id="3.30.390.60">
    <property type="entry name" value="Heat-inducible transcription repressor hrca homolog, domain 3"/>
    <property type="match status" value="1"/>
</dbReference>
<dbReference type="Proteomes" id="UP000295573">
    <property type="component" value="Unassembled WGS sequence"/>
</dbReference>
<dbReference type="GO" id="GO:0003677">
    <property type="term" value="F:DNA binding"/>
    <property type="evidence" value="ECO:0007669"/>
    <property type="project" value="InterPro"/>
</dbReference>
<dbReference type="FunFam" id="1.10.10.10:FF:000049">
    <property type="entry name" value="Heat-inducible transcription repressor HrcA"/>
    <property type="match status" value="1"/>
</dbReference>
<protein>
    <recommendedName>
        <fullName evidence="6">Heat-inducible transcription repressor HrcA</fullName>
    </recommendedName>
</protein>
<dbReference type="InterPro" id="IPR036388">
    <property type="entry name" value="WH-like_DNA-bd_sf"/>
</dbReference>
<dbReference type="EMBL" id="SLWR01000009">
    <property type="protein sequence ID" value="TCO45111.1"/>
    <property type="molecule type" value="Genomic_DNA"/>
</dbReference>
<comment type="caution">
    <text evidence="9">The sequence shown here is derived from an EMBL/GenBank/DDBJ whole genome shotgun (WGS) entry which is preliminary data.</text>
</comment>
<dbReference type="InterPro" id="IPR029016">
    <property type="entry name" value="GAF-like_dom_sf"/>
</dbReference>
<organism evidence="9 10">
    <name type="scientific">Kribbella antiqua</name>
    <dbReference type="NCBI Taxonomy" id="2512217"/>
    <lineage>
        <taxon>Bacteria</taxon>
        <taxon>Bacillati</taxon>
        <taxon>Actinomycetota</taxon>
        <taxon>Actinomycetes</taxon>
        <taxon>Propionibacteriales</taxon>
        <taxon>Kribbellaceae</taxon>
        <taxon>Kribbella</taxon>
    </lineage>
</organism>
<evidence type="ECO:0000259" key="8">
    <source>
        <dbReference type="Pfam" id="PF08220"/>
    </source>
</evidence>
<evidence type="ECO:0000256" key="1">
    <source>
        <dbReference type="ARBA" id="ARBA00022491"/>
    </source>
</evidence>
<dbReference type="Gene3D" id="1.10.10.10">
    <property type="entry name" value="Winged helix-like DNA-binding domain superfamily/Winged helix DNA-binding domain"/>
    <property type="match status" value="1"/>
</dbReference>
<keyword evidence="1 6" id="KW-0678">Repressor</keyword>
<dbReference type="SUPFAM" id="SSF55781">
    <property type="entry name" value="GAF domain-like"/>
    <property type="match status" value="1"/>
</dbReference>
<evidence type="ECO:0000256" key="2">
    <source>
        <dbReference type="ARBA" id="ARBA00023015"/>
    </source>
</evidence>
<dbReference type="HAMAP" id="MF_00081">
    <property type="entry name" value="HrcA"/>
    <property type="match status" value="1"/>
</dbReference>
<dbReference type="Gene3D" id="3.30.450.40">
    <property type="match status" value="1"/>
</dbReference>
<dbReference type="InterPro" id="IPR021153">
    <property type="entry name" value="HrcA_C"/>
</dbReference>
<reference evidence="9 10" key="1">
    <citation type="journal article" date="2015" name="Stand. Genomic Sci.">
        <title>Genomic Encyclopedia of Bacterial and Archaeal Type Strains, Phase III: the genomes of soil and plant-associated and newly described type strains.</title>
        <authorList>
            <person name="Whitman W.B."/>
            <person name="Woyke T."/>
            <person name="Klenk H.P."/>
            <person name="Zhou Y."/>
            <person name="Lilburn T.G."/>
            <person name="Beck B.J."/>
            <person name="De Vos P."/>
            <person name="Vandamme P."/>
            <person name="Eisen J.A."/>
            <person name="Garrity G."/>
            <person name="Hugenholtz P."/>
            <person name="Kyrpides N.C."/>
        </authorList>
    </citation>
    <scope>NUCLEOTIDE SEQUENCE [LARGE SCALE GENOMIC DNA]</scope>
    <source>
        <strain evidence="9 10">VKM Ac-2541</strain>
    </source>
</reference>
<dbReference type="Pfam" id="PF08220">
    <property type="entry name" value="HTH_DeoR"/>
    <property type="match status" value="1"/>
</dbReference>
<dbReference type="SUPFAM" id="SSF46785">
    <property type="entry name" value="Winged helix' DNA-binding domain"/>
    <property type="match status" value="1"/>
</dbReference>
<accession>A0A4R2IJA1</accession>
<evidence type="ECO:0000313" key="10">
    <source>
        <dbReference type="Proteomes" id="UP000295573"/>
    </source>
</evidence>
<dbReference type="GO" id="GO:0045892">
    <property type="term" value="P:negative regulation of DNA-templated transcription"/>
    <property type="evidence" value="ECO:0007669"/>
    <property type="project" value="UniProtKB-UniRule"/>
</dbReference>
<evidence type="ECO:0000256" key="3">
    <source>
        <dbReference type="ARBA" id="ARBA00023016"/>
    </source>
</evidence>
<dbReference type="InterPro" id="IPR002571">
    <property type="entry name" value="HrcA"/>
</dbReference>
<keyword evidence="10" id="KW-1185">Reference proteome</keyword>
<comment type="function">
    <text evidence="5 6">Negative regulator of class I heat shock genes (grpE-dnaK-dnaJ and groELS operons). Prevents heat-shock induction of these operons.</text>
</comment>